<gene>
    <name evidence="1" type="ordered locus">MICA_1995</name>
</gene>
<evidence type="ECO:0000313" key="2">
    <source>
        <dbReference type="Proteomes" id="UP000009286"/>
    </source>
</evidence>
<proteinExistence type="predicted"/>
<reference evidence="1 2" key="1">
    <citation type="journal article" date="2011" name="BMC Genomics">
        <title>Genomic insights into an obligate epibiotic bacterial predator: Micavibrio aeruginosavorus ARL-13.</title>
        <authorList>
            <person name="Wang Z."/>
            <person name="Kadouri D."/>
            <person name="Wu M."/>
        </authorList>
    </citation>
    <scope>NUCLEOTIDE SEQUENCE [LARGE SCALE GENOMIC DNA]</scope>
    <source>
        <strain evidence="1 2">ARL-13</strain>
    </source>
</reference>
<sequence>MGNICVKKFMGLDSDKIFQSVKRIKKDVTKSLSAEALQYAFQKNWIFLKDRDFYISIMKKRLLTEKQLKWKKDINLRVLSRLSKQ</sequence>
<dbReference type="EMBL" id="CP002382">
    <property type="protein sequence ID" value="AEP10303.1"/>
    <property type="molecule type" value="Genomic_DNA"/>
</dbReference>
<dbReference type="STRING" id="856793.MICA_1995"/>
<name>G2KNQ8_MICAA</name>
<dbReference type="AlphaFoldDB" id="G2KNQ8"/>
<dbReference type="HOGENOM" id="CLU_2508954_0_0_5"/>
<dbReference type="KEGG" id="mai:MICA_1995"/>
<accession>G2KNQ8</accession>
<keyword evidence="2" id="KW-1185">Reference proteome</keyword>
<protein>
    <submittedName>
        <fullName evidence="1">Uncharacterized protein</fullName>
    </submittedName>
</protein>
<evidence type="ECO:0000313" key="1">
    <source>
        <dbReference type="EMBL" id="AEP10303.1"/>
    </source>
</evidence>
<organism evidence="1 2">
    <name type="scientific">Micavibrio aeruginosavorus (strain ARL-13)</name>
    <dbReference type="NCBI Taxonomy" id="856793"/>
    <lineage>
        <taxon>Bacteria</taxon>
        <taxon>Pseudomonadati</taxon>
        <taxon>Bdellovibrionota</taxon>
        <taxon>Bdellovibrionia</taxon>
        <taxon>Bdellovibrionales</taxon>
        <taxon>Pseudobdellovibrionaceae</taxon>
        <taxon>Micavibrio</taxon>
    </lineage>
</organism>
<dbReference type="Proteomes" id="UP000009286">
    <property type="component" value="Chromosome"/>
</dbReference>